<protein>
    <submittedName>
        <fullName evidence="2">Perosamine synthetase</fullName>
        <ecNumber evidence="2">2.6.1.102</ecNumber>
    </submittedName>
</protein>
<dbReference type="GO" id="GO:0000271">
    <property type="term" value="P:polysaccharide biosynthetic process"/>
    <property type="evidence" value="ECO:0007669"/>
    <property type="project" value="TreeGrafter"/>
</dbReference>
<name>A0A7J9NUM0_METMI</name>
<sequence>MIPIAKPILSNEEISAVTDVLKSGMIAQGREVELFEREFCGYHNVKYGLAVSNGTTALDVALKSLKVISGDEVITTPFTFIASSNCILYQGAKTVFADIDEKTFNIDPNEVLENINSKTKAIIAVHLYGQPADMKALREIADDHKLFLIEDAAQAHGAEFDGKKIGNFGDITTFSFYPTKNMTTSEGGMVVTNNPEIAKISDLIRNHGQAEKYLHTVLGYNFRMTNISAAIGRVQLKKVEEWTEKRIKNANELSKRLSKIDGLSIPYVDKRVRHVFHQYVLRIEDDFSLSRDEFSRYLNENGVGTGIHYPIPVHNQPVYQNLGYDKDECPNSIDAAKKVLSLPVHPSVSLEDIEYITQKIENCGGVN</sequence>
<comment type="caution">
    <text evidence="2">The sequence shown here is derived from an EMBL/GenBank/DDBJ whole genome shotgun (WGS) entry which is preliminary data.</text>
</comment>
<keyword evidence="1" id="KW-0663">Pyridoxal phosphate</keyword>
<dbReference type="Gene3D" id="3.90.1150.10">
    <property type="entry name" value="Aspartate Aminotransferase, domain 1"/>
    <property type="match status" value="1"/>
</dbReference>
<dbReference type="Proteomes" id="UP000564425">
    <property type="component" value="Unassembled WGS sequence"/>
</dbReference>
<evidence type="ECO:0000313" key="2">
    <source>
        <dbReference type="EMBL" id="MBA2851390.1"/>
    </source>
</evidence>
<dbReference type="GO" id="GO:0102933">
    <property type="term" value="F:GDP-4-dehydro-6-deoxy-D-mannose-4-aminotransferase activity"/>
    <property type="evidence" value="ECO:0007669"/>
    <property type="project" value="UniProtKB-EC"/>
</dbReference>
<dbReference type="InterPro" id="IPR000653">
    <property type="entry name" value="DegT/StrS_aminotransferase"/>
</dbReference>
<gene>
    <name evidence="2" type="ORF">HNP86_001543</name>
</gene>
<dbReference type="PIRSF" id="PIRSF000390">
    <property type="entry name" value="PLP_StrS"/>
    <property type="match status" value="1"/>
</dbReference>
<evidence type="ECO:0000313" key="3">
    <source>
        <dbReference type="Proteomes" id="UP000564425"/>
    </source>
</evidence>
<organism evidence="2 3">
    <name type="scientific">Methanococcus maripaludis</name>
    <name type="common">Methanococcus deltae</name>
    <dbReference type="NCBI Taxonomy" id="39152"/>
    <lineage>
        <taxon>Archaea</taxon>
        <taxon>Methanobacteriati</taxon>
        <taxon>Methanobacteriota</taxon>
        <taxon>Methanomada group</taxon>
        <taxon>Methanococci</taxon>
        <taxon>Methanococcales</taxon>
        <taxon>Methanococcaceae</taxon>
        <taxon>Methanococcus</taxon>
    </lineage>
</organism>
<reference evidence="2 3" key="1">
    <citation type="submission" date="2020-07" db="EMBL/GenBank/DDBJ databases">
        <title>Genomic Encyclopedia of Type Strains, Phase IV (KMG-V): Genome sequencing to study the core and pangenomes of soil and plant-associated prokaryotes.</title>
        <authorList>
            <person name="Whitman W."/>
        </authorList>
    </citation>
    <scope>NUCLEOTIDE SEQUENCE [LARGE SCALE GENOMIC DNA]</scope>
    <source>
        <strain evidence="2 3">A1</strain>
    </source>
</reference>
<dbReference type="GO" id="GO:0030170">
    <property type="term" value="F:pyridoxal phosphate binding"/>
    <property type="evidence" value="ECO:0007669"/>
    <property type="project" value="TreeGrafter"/>
</dbReference>
<dbReference type="PANTHER" id="PTHR30244:SF34">
    <property type="entry name" value="DTDP-4-AMINO-4,6-DIDEOXYGALACTOSE TRANSAMINASE"/>
    <property type="match status" value="1"/>
</dbReference>
<dbReference type="EC" id="2.6.1.102" evidence="2"/>
<keyword evidence="2" id="KW-0808">Transferase</keyword>
<evidence type="ECO:0000256" key="1">
    <source>
        <dbReference type="RuleBase" id="RU004508"/>
    </source>
</evidence>
<keyword evidence="2" id="KW-0032">Aminotransferase</keyword>
<dbReference type="InterPro" id="IPR015422">
    <property type="entry name" value="PyrdxlP-dep_Trfase_small"/>
</dbReference>
<dbReference type="Pfam" id="PF01041">
    <property type="entry name" value="DegT_DnrJ_EryC1"/>
    <property type="match status" value="1"/>
</dbReference>
<dbReference type="CDD" id="cd00616">
    <property type="entry name" value="AHBA_syn"/>
    <property type="match status" value="1"/>
</dbReference>
<proteinExistence type="inferred from homology"/>
<dbReference type="Gene3D" id="3.40.640.10">
    <property type="entry name" value="Type I PLP-dependent aspartate aminotransferase-like (Major domain)"/>
    <property type="match status" value="1"/>
</dbReference>
<dbReference type="SUPFAM" id="SSF53383">
    <property type="entry name" value="PLP-dependent transferases"/>
    <property type="match status" value="1"/>
</dbReference>
<dbReference type="RefSeq" id="WP_181501223.1">
    <property type="nucleotide sequence ID" value="NZ_JACDUH010000002.1"/>
</dbReference>
<dbReference type="AlphaFoldDB" id="A0A7J9NUM0"/>
<accession>A0A7J9NUM0</accession>
<dbReference type="InterPro" id="IPR015424">
    <property type="entry name" value="PyrdxlP-dep_Trfase"/>
</dbReference>
<dbReference type="PANTHER" id="PTHR30244">
    <property type="entry name" value="TRANSAMINASE"/>
    <property type="match status" value="1"/>
</dbReference>
<dbReference type="InterPro" id="IPR015421">
    <property type="entry name" value="PyrdxlP-dep_Trfase_major"/>
</dbReference>
<comment type="similarity">
    <text evidence="1">Belongs to the DegT/DnrJ/EryC1 family.</text>
</comment>
<dbReference type="EMBL" id="JACDUH010000002">
    <property type="protein sequence ID" value="MBA2851390.1"/>
    <property type="molecule type" value="Genomic_DNA"/>
</dbReference>